<evidence type="ECO:0000313" key="3">
    <source>
        <dbReference type="EMBL" id="PZR14370.1"/>
    </source>
</evidence>
<feature type="domain" description="YdbS-like PH" evidence="2">
    <location>
        <begin position="49"/>
        <end position="127"/>
    </location>
</feature>
<feature type="transmembrane region" description="Helical" evidence="1">
    <location>
        <begin position="24"/>
        <end position="47"/>
    </location>
</feature>
<proteinExistence type="predicted"/>
<dbReference type="PANTHER" id="PTHR34473">
    <property type="entry name" value="UPF0699 TRANSMEMBRANE PROTEIN YDBS"/>
    <property type="match status" value="1"/>
</dbReference>
<evidence type="ECO:0000313" key="4">
    <source>
        <dbReference type="Proteomes" id="UP000249061"/>
    </source>
</evidence>
<keyword evidence="1" id="KW-0472">Membrane</keyword>
<organism evidence="3 4">
    <name type="scientific">Archangium gephyra</name>
    <dbReference type="NCBI Taxonomy" id="48"/>
    <lineage>
        <taxon>Bacteria</taxon>
        <taxon>Pseudomonadati</taxon>
        <taxon>Myxococcota</taxon>
        <taxon>Myxococcia</taxon>
        <taxon>Myxococcales</taxon>
        <taxon>Cystobacterineae</taxon>
        <taxon>Archangiaceae</taxon>
        <taxon>Archangium</taxon>
    </lineage>
</organism>
<name>A0A2W5TFR1_9BACT</name>
<gene>
    <name evidence="3" type="ORF">DI536_09910</name>
</gene>
<keyword evidence="1" id="KW-1133">Transmembrane helix</keyword>
<reference evidence="3 4" key="1">
    <citation type="submission" date="2017-08" db="EMBL/GenBank/DDBJ databases">
        <title>Infants hospitalized years apart are colonized by the same room-sourced microbial strains.</title>
        <authorList>
            <person name="Brooks B."/>
            <person name="Olm M.R."/>
            <person name="Firek B.A."/>
            <person name="Baker R."/>
            <person name="Thomas B.C."/>
            <person name="Morowitz M.J."/>
            <person name="Banfield J.F."/>
        </authorList>
    </citation>
    <scope>NUCLEOTIDE SEQUENCE [LARGE SCALE GENOMIC DNA]</scope>
    <source>
        <strain evidence="3">S2_003_000_R2_14</strain>
    </source>
</reference>
<evidence type="ECO:0000259" key="2">
    <source>
        <dbReference type="Pfam" id="PF03703"/>
    </source>
</evidence>
<protein>
    <recommendedName>
        <fullName evidence="2">YdbS-like PH domain-containing protein</fullName>
    </recommendedName>
</protein>
<dbReference type="EMBL" id="QFQP01000007">
    <property type="protein sequence ID" value="PZR14370.1"/>
    <property type="molecule type" value="Genomic_DNA"/>
</dbReference>
<dbReference type="InterPro" id="IPR005182">
    <property type="entry name" value="YdbS-like_PH"/>
</dbReference>
<dbReference type="PANTHER" id="PTHR34473:SF2">
    <property type="entry name" value="UPF0699 TRANSMEMBRANE PROTEIN YDBT"/>
    <property type="match status" value="1"/>
</dbReference>
<evidence type="ECO:0000256" key="1">
    <source>
        <dbReference type="SAM" id="Phobius"/>
    </source>
</evidence>
<dbReference type="Pfam" id="PF03703">
    <property type="entry name" value="bPH_2"/>
    <property type="match status" value="1"/>
</dbReference>
<sequence>MNAADLAVLEKRVHAIVRPEKELLWLYFLTSLTLLCAAPLLLVPLYFRYHTLWYRFEGTGVSMGYGILFRREMQLTYARMQDIHLSQNIVERWLGIGTVTVQTAGSGGAGNLTIVGVRDFNAIRDYLYAKMRGVREHHAPADSTDAVLIDIRDALREAATALAPKQEP</sequence>
<comment type="caution">
    <text evidence="3">The sequence shown here is derived from an EMBL/GenBank/DDBJ whole genome shotgun (WGS) entry which is preliminary data.</text>
</comment>
<dbReference type="AlphaFoldDB" id="A0A2W5TFR1"/>
<dbReference type="Proteomes" id="UP000249061">
    <property type="component" value="Unassembled WGS sequence"/>
</dbReference>
<keyword evidence="1" id="KW-0812">Transmembrane</keyword>
<accession>A0A2W5TFR1</accession>